<evidence type="ECO:0000313" key="4">
    <source>
        <dbReference type="Proteomes" id="UP001373496"/>
    </source>
</evidence>
<dbReference type="CDD" id="cd00085">
    <property type="entry name" value="HNHc"/>
    <property type="match status" value="1"/>
</dbReference>
<keyword evidence="4" id="KW-1185">Reference proteome</keyword>
<gene>
    <name evidence="3" type="ORF">UXQ13_12270</name>
</gene>
<dbReference type="InterPro" id="IPR003615">
    <property type="entry name" value="HNH_nuc"/>
</dbReference>
<evidence type="ECO:0000259" key="2">
    <source>
        <dbReference type="SMART" id="SM00507"/>
    </source>
</evidence>
<dbReference type="Gene3D" id="1.10.30.50">
    <property type="match status" value="1"/>
</dbReference>
<reference evidence="3 4" key="1">
    <citation type="submission" date="2024-03" db="EMBL/GenBank/DDBJ databases">
        <title>Draft genome sequence of Klenkia terrae.</title>
        <authorList>
            <person name="Duangmal K."/>
            <person name="Chantavorakit T."/>
        </authorList>
    </citation>
    <scope>NUCLEOTIDE SEQUENCE [LARGE SCALE GENOMIC DNA]</scope>
    <source>
        <strain evidence="3 4">JCM 17786</strain>
    </source>
</reference>
<dbReference type="Proteomes" id="UP001373496">
    <property type="component" value="Unassembled WGS sequence"/>
</dbReference>
<comment type="caution">
    <text evidence="3">The sequence shown here is derived from an EMBL/GenBank/DDBJ whole genome shotgun (WGS) entry which is preliminary data.</text>
</comment>
<feature type="compositionally biased region" description="Basic and acidic residues" evidence="1">
    <location>
        <begin position="453"/>
        <end position="465"/>
    </location>
</feature>
<evidence type="ECO:0000313" key="3">
    <source>
        <dbReference type="EMBL" id="MEI4279242.1"/>
    </source>
</evidence>
<evidence type="ECO:0000256" key="1">
    <source>
        <dbReference type="SAM" id="MobiDB-lite"/>
    </source>
</evidence>
<dbReference type="Pfam" id="PF02720">
    <property type="entry name" value="DUF222"/>
    <property type="match status" value="1"/>
</dbReference>
<protein>
    <submittedName>
        <fullName evidence="3">DUF222 domain-containing protein</fullName>
    </submittedName>
</protein>
<accession>A0ABU8E6H5</accession>
<dbReference type="InterPro" id="IPR003870">
    <property type="entry name" value="DUF222"/>
</dbReference>
<organism evidence="3 4">
    <name type="scientific">Klenkia terrae</name>
    <dbReference type="NCBI Taxonomy" id="1052259"/>
    <lineage>
        <taxon>Bacteria</taxon>
        <taxon>Bacillati</taxon>
        <taxon>Actinomycetota</taxon>
        <taxon>Actinomycetes</taxon>
        <taxon>Geodermatophilales</taxon>
        <taxon>Geodermatophilaceae</taxon>
        <taxon>Klenkia</taxon>
    </lineage>
</organism>
<feature type="compositionally biased region" description="Low complexity" evidence="1">
    <location>
        <begin position="28"/>
        <end position="41"/>
    </location>
</feature>
<name>A0ABU8E6H5_9ACTN</name>
<feature type="domain" description="HNH nuclease" evidence="2">
    <location>
        <begin position="366"/>
        <end position="418"/>
    </location>
</feature>
<proteinExistence type="predicted"/>
<dbReference type="SMART" id="SM00507">
    <property type="entry name" value="HNHc"/>
    <property type="match status" value="1"/>
</dbReference>
<dbReference type="EMBL" id="JBAPLV010000012">
    <property type="protein sequence ID" value="MEI4279242.1"/>
    <property type="molecule type" value="Genomic_DNA"/>
</dbReference>
<dbReference type="RefSeq" id="WP_336392393.1">
    <property type="nucleotide sequence ID" value="NZ_JBAPLV010000012.1"/>
</dbReference>
<feature type="region of interest" description="Disordered" evidence="1">
    <location>
        <begin position="1"/>
        <end position="46"/>
    </location>
</feature>
<feature type="region of interest" description="Disordered" evidence="1">
    <location>
        <begin position="440"/>
        <end position="473"/>
    </location>
</feature>
<sequence length="473" mass="49154">MGLDSGTPPRTTPSGWVPQALPPGALGADRAPASSSVAAARRLPEPPPGDVAGVIAALLTAVDAELGSATSAQLLDRARGLARAQNLITTELARVVVHAETHEAASADGLTGMRPWLRGHVGATGPEAAAVLAAGRVLQRMPVLAAAAAEGAVSHGQLGVIGRILTADIWSTGEAAGQDMTAADHAVTDTITGDHPRTLPQVCQRIADLIDPDGPAPVDPTAGRHLRITRRADGSRILRGSLDAAGGEKVEAALEAISAAGRCEGDLRLPEQRAADALVQLADLHLAAGDLPVLRTVKPQLTALIQLEDLADPTGVAAATKLGSGATASSLVARQAACDADIARIVLGPDSLPLNVGRAKRLVPAHIRRAAEVRDGGCVFTGCHAPAWWCDAHHLVHWIDGGDTSLDNTALLCERHHTQVHHGFALTWDPDQHRWRTHRPDGTEILIGPLTDTRGDPLPDLHTDDPPLFPAGR</sequence>